<proteinExistence type="predicted"/>
<comment type="caution">
    <text evidence="1">The sequence shown here is derived from an EMBL/GenBank/DDBJ whole genome shotgun (WGS) entry which is preliminary data.</text>
</comment>
<reference evidence="1 2" key="1">
    <citation type="journal article" date="2020" name="ISME J.">
        <title>Comparative genomics reveals insights into cyanobacterial evolution and habitat adaptation.</title>
        <authorList>
            <person name="Chen M.Y."/>
            <person name="Teng W.K."/>
            <person name="Zhao L."/>
            <person name="Hu C.X."/>
            <person name="Zhou Y.K."/>
            <person name="Han B.P."/>
            <person name="Song L.R."/>
            <person name="Shu W.S."/>
        </authorList>
    </citation>
    <scope>NUCLEOTIDE SEQUENCE [LARGE SCALE GENOMIC DNA]</scope>
    <source>
        <strain evidence="1 2">FACHB-248</strain>
    </source>
</reference>
<name>A0ABR8GYI7_9CYAN</name>
<keyword evidence="2" id="KW-1185">Reference proteome</keyword>
<gene>
    <name evidence="1" type="ORF">H6G81_29770</name>
</gene>
<accession>A0ABR8GYI7</accession>
<organism evidence="1 2">
    <name type="scientific">Scytonema hofmannii FACHB-248</name>
    <dbReference type="NCBI Taxonomy" id="1842502"/>
    <lineage>
        <taxon>Bacteria</taxon>
        <taxon>Bacillati</taxon>
        <taxon>Cyanobacteriota</taxon>
        <taxon>Cyanophyceae</taxon>
        <taxon>Nostocales</taxon>
        <taxon>Scytonemataceae</taxon>
        <taxon>Scytonema</taxon>
    </lineage>
</organism>
<sequence length="60" mass="7460">MKIICHKVKLKQQKSDFVYWQTQSYQSRLEALEQIRQEYHKWKNNSAESRLQRVYTISQR</sequence>
<evidence type="ECO:0000313" key="2">
    <source>
        <dbReference type="Proteomes" id="UP000660380"/>
    </source>
</evidence>
<dbReference type="EMBL" id="JACJTA010000100">
    <property type="protein sequence ID" value="MBD2608595.1"/>
    <property type="molecule type" value="Genomic_DNA"/>
</dbReference>
<protein>
    <submittedName>
        <fullName evidence="1">Toxin secretion, membrane fusion protein</fullName>
    </submittedName>
</protein>
<dbReference type="Proteomes" id="UP000660380">
    <property type="component" value="Unassembled WGS sequence"/>
</dbReference>
<dbReference type="RefSeq" id="WP_029633638.1">
    <property type="nucleotide sequence ID" value="NZ_JACJTA010000100.1"/>
</dbReference>
<evidence type="ECO:0000313" key="1">
    <source>
        <dbReference type="EMBL" id="MBD2608595.1"/>
    </source>
</evidence>